<dbReference type="InterPro" id="IPR021958">
    <property type="entry name" value="DUF3575"/>
</dbReference>
<sequence>MRIKSIITVLTLTFLVPYLRAQDIAIKTNILYGALTYTPNLSLEVGIGKRSTLDLSGGYNPWNLNGTSENNKKLVHWLGEIEYRYWLCQRFSGHFLGIHALGTQYNIAKQELPLLFGKSSKEYRYEGYGYGAGFSYGYNFFLSKRWSLEANIGVGYARLHYDKYSCEKCGEKIGTEKKNYFGPTKAGISLIYYLK</sequence>
<dbReference type="InterPro" id="IPR036709">
    <property type="entry name" value="Autotransporte_beta_dom_sf"/>
</dbReference>
<dbReference type="Pfam" id="PF12099">
    <property type="entry name" value="DUF3575"/>
    <property type="match status" value="1"/>
</dbReference>
<evidence type="ECO:0000313" key="1">
    <source>
        <dbReference type="EMBL" id="KAA3767882.1"/>
    </source>
</evidence>
<dbReference type="AlphaFoldDB" id="A0A7J4XLU3"/>
<gene>
    <name evidence="1" type="ORF">F3F73_05655</name>
</gene>
<comment type="caution">
    <text evidence="1">The sequence shown here is derived from an EMBL/GenBank/DDBJ whole genome shotgun (WGS) entry which is preliminary data.</text>
</comment>
<reference evidence="1 2" key="1">
    <citation type="journal article" date="2019" name="Nat. Med.">
        <title>A library of human gut bacterial isolates paired with longitudinal multiomics data enables mechanistic microbiome research.</title>
        <authorList>
            <person name="Poyet M."/>
            <person name="Groussin M."/>
            <person name="Gibbons S.M."/>
            <person name="Avila-Pacheco J."/>
            <person name="Jiang X."/>
            <person name="Kearney S.M."/>
            <person name="Perrotta A.R."/>
            <person name="Berdy B."/>
            <person name="Zhao S."/>
            <person name="Lieberman T.D."/>
            <person name="Swanson P.K."/>
            <person name="Smith M."/>
            <person name="Roesemann S."/>
            <person name="Alexander J.E."/>
            <person name="Rich S.A."/>
            <person name="Livny J."/>
            <person name="Vlamakis H."/>
            <person name="Clish C."/>
            <person name="Bullock K."/>
            <person name="Deik A."/>
            <person name="Scott J."/>
            <person name="Pierce K.A."/>
            <person name="Xavier R.J."/>
            <person name="Alm E.J."/>
        </authorList>
    </citation>
    <scope>NUCLEOTIDE SEQUENCE [LARGE SCALE GENOMIC DNA]</scope>
    <source>
        <strain evidence="1 2">BIOML-A10</strain>
    </source>
</reference>
<name>A0A7J4XLU3_9BACE</name>
<protein>
    <submittedName>
        <fullName evidence="1">DUF3575 domain-containing protein</fullName>
    </submittedName>
</protein>
<dbReference type="Proteomes" id="UP000422221">
    <property type="component" value="Unassembled WGS sequence"/>
</dbReference>
<dbReference type="RefSeq" id="WP_130058458.1">
    <property type="nucleotide sequence ID" value="NZ_RCXT01000003.1"/>
</dbReference>
<organism evidence="1 2">
    <name type="scientific">Bacteroides salyersiae</name>
    <dbReference type="NCBI Taxonomy" id="291644"/>
    <lineage>
        <taxon>Bacteria</taxon>
        <taxon>Pseudomonadati</taxon>
        <taxon>Bacteroidota</taxon>
        <taxon>Bacteroidia</taxon>
        <taxon>Bacteroidales</taxon>
        <taxon>Bacteroidaceae</taxon>
        <taxon>Bacteroides</taxon>
    </lineage>
</organism>
<accession>A0A7J4XLU3</accession>
<proteinExistence type="predicted"/>
<evidence type="ECO:0000313" key="2">
    <source>
        <dbReference type="Proteomes" id="UP000422221"/>
    </source>
</evidence>
<dbReference type="EMBL" id="VWMK01000004">
    <property type="protein sequence ID" value="KAA3767882.1"/>
    <property type="molecule type" value="Genomic_DNA"/>
</dbReference>
<dbReference type="Gene3D" id="2.40.128.130">
    <property type="entry name" value="Autotransporter beta-domain"/>
    <property type="match status" value="1"/>
</dbReference>
<dbReference type="SUPFAM" id="SSF103515">
    <property type="entry name" value="Autotransporter"/>
    <property type="match status" value="1"/>
</dbReference>